<feature type="transmembrane region" description="Helical" evidence="7">
    <location>
        <begin position="300"/>
        <end position="324"/>
    </location>
</feature>
<dbReference type="PANTHER" id="PTHR30572">
    <property type="entry name" value="MEMBRANE COMPONENT OF TRANSPORTER-RELATED"/>
    <property type="match status" value="1"/>
</dbReference>
<feature type="domain" description="ABC3 transporter permease C-terminal" evidence="8">
    <location>
        <begin position="262"/>
        <end position="364"/>
    </location>
</feature>
<evidence type="ECO:0000256" key="7">
    <source>
        <dbReference type="SAM" id="Phobius"/>
    </source>
</evidence>
<evidence type="ECO:0000259" key="8">
    <source>
        <dbReference type="Pfam" id="PF02687"/>
    </source>
</evidence>
<evidence type="ECO:0000313" key="10">
    <source>
        <dbReference type="Proteomes" id="UP000002255"/>
    </source>
</evidence>
<dbReference type="InterPro" id="IPR050250">
    <property type="entry name" value="Macrolide_Exporter_MacB"/>
</dbReference>
<keyword evidence="4 7" id="KW-1133">Transmembrane helix</keyword>
<evidence type="ECO:0000256" key="5">
    <source>
        <dbReference type="ARBA" id="ARBA00023136"/>
    </source>
</evidence>
<dbReference type="STRING" id="446471.Xcel_1581"/>
<name>D1BSB7_XYLCX</name>
<evidence type="ECO:0000256" key="2">
    <source>
        <dbReference type="ARBA" id="ARBA00022475"/>
    </source>
</evidence>
<dbReference type="GO" id="GO:0022857">
    <property type="term" value="F:transmembrane transporter activity"/>
    <property type="evidence" value="ECO:0007669"/>
    <property type="project" value="TreeGrafter"/>
</dbReference>
<accession>D1BSB7</accession>
<dbReference type="KEGG" id="xce:Xcel_1581"/>
<reference evidence="10" key="1">
    <citation type="submission" date="2009-11" db="EMBL/GenBank/DDBJ databases">
        <title>The complete chromosome of Xylanimonas cellulosilytica DSM 15894.</title>
        <authorList>
            <consortium name="US DOE Joint Genome Institute (JGI-PGF)"/>
            <person name="Lucas S."/>
            <person name="Copeland A."/>
            <person name="Lapidus A."/>
            <person name="Glavina del Rio T."/>
            <person name="Dalin E."/>
            <person name="Tice H."/>
            <person name="Bruce D."/>
            <person name="Goodwin L."/>
            <person name="Pitluck S."/>
            <person name="Kyrpides N."/>
            <person name="Mavromatis K."/>
            <person name="Ivanova N."/>
            <person name="Mikhailova N."/>
            <person name="Foster B."/>
            <person name="Clum A."/>
            <person name="Brettin T."/>
            <person name="Detter J.C."/>
            <person name="Han C."/>
            <person name="Larimer F."/>
            <person name="Land M."/>
            <person name="Hauser L."/>
            <person name="Markowitz V."/>
            <person name="Cheng J.F."/>
            <person name="Hugenholtz P."/>
            <person name="Woyke T."/>
            <person name="Wu D."/>
            <person name="Gehrich-Schroeter G."/>
            <person name="Schneider S."/>
            <person name="Pukall S.R."/>
            <person name="Klenk H.P."/>
            <person name="Eisen J.A."/>
        </authorList>
    </citation>
    <scope>NUCLEOTIDE SEQUENCE [LARGE SCALE GENOMIC DNA]</scope>
    <source>
        <strain evidence="10">DSM 15894 / CECT 5975 / LMG 20990 / XIL07</strain>
    </source>
</reference>
<dbReference type="PANTHER" id="PTHR30572:SF4">
    <property type="entry name" value="ABC TRANSPORTER PERMEASE YTRF"/>
    <property type="match status" value="1"/>
</dbReference>
<evidence type="ECO:0000256" key="1">
    <source>
        <dbReference type="ARBA" id="ARBA00004651"/>
    </source>
</evidence>
<dbReference type="AlphaFoldDB" id="D1BSB7"/>
<proteinExistence type="inferred from homology"/>
<keyword evidence="2" id="KW-1003">Cell membrane</keyword>
<evidence type="ECO:0000313" key="9">
    <source>
        <dbReference type="EMBL" id="ACZ30609.1"/>
    </source>
</evidence>
<protein>
    <recommendedName>
        <fullName evidence="8">ABC3 transporter permease C-terminal domain-containing protein</fullName>
    </recommendedName>
</protein>
<sequence>MTRRWTGVPHVRELVRDSAEGARAQKAITATLVAVLATVCFAILVTTGQAAASEAAVVAQIDSAGTRLIALSDDGGNAGILADAPEAVAALSDVTWAFGLGEAVDVTNPALPEGRAAARPLVGALPDGLTLIRGRAPLPGEAVAGAGAAAALHLGPGLGAVQPQDASAPAVGVVGVFEATGPLAGLRNVVLTATDAADLDTLRFVYALATDVTTVDRLQATLATATPTRDPAALTVEAPSGAIALRDVVAGRLGAASRQQMALIMGITAVIIAVTMLSATASRRRDFGRRRALGASRSALVVGLLAQTSISAVVGIVLGTIAGLTTLALTTGALPTWRFTAGVAGLALLLTLVAAAPVATHAAHRDPLRILRVP</sequence>
<feature type="transmembrane region" description="Helical" evidence="7">
    <location>
        <begin position="336"/>
        <end position="359"/>
    </location>
</feature>
<keyword evidence="5 7" id="KW-0472">Membrane</keyword>
<keyword evidence="3 7" id="KW-0812">Transmembrane</keyword>
<evidence type="ECO:0000256" key="3">
    <source>
        <dbReference type="ARBA" id="ARBA00022692"/>
    </source>
</evidence>
<dbReference type="EMBL" id="CP001821">
    <property type="protein sequence ID" value="ACZ30609.1"/>
    <property type="molecule type" value="Genomic_DNA"/>
</dbReference>
<reference evidence="9 10" key="2">
    <citation type="journal article" date="2010" name="Stand. Genomic Sci.">
        <title>Complete genome sequence of Xylanimonas cellulosilytica type strain (XIL07).</title>
        <authorList>
            <person name="Foster B."/>
            <person name="Pukall R."/>
            <person name="Abt B."/>
            <person name="Nolan M."/>
            <person name="Glavina Del Rio T."/>
            <person name="Chen F."/>
            <person name="Lucas S."/>
            <person name="Tice H."/>
            <person name="Pitluck S."/>
            <person name="Cheng J.-F."/>
            <person name="Chertkov O."/>
            <person name="Brettin T."/>
            <person name="Han C."/>
            <person name="Detter J.C."/>
            <person name="Bruce D."/>
            <person name="Goodwin L."/>
            <person name="Ivanova N."/>
            <person name="Mavromatis K."/>
            <person name="Pati A."/>
            <person name="Mikhailova N."/>
            <person name="Chen A."/>
            <person name="Palaniappan K."/>
            <person name="Land M."/>
            <person name="Hauser L."/>
            <person name="Chang Y.-J."/>
            <person name="Jeffries C.D."/>
            <person name="Chain P."/>
            <person name="Rohde M."/>
            <person name="Goeker M."/>
            <person name="Bristow J."/>
            <person name="Eisen J.A."/>
            <person name="Markowitz V."/>
            <person name="Hugenholtz P."/>
            <person name="Kyrpides N.C."/>
            <person name="Klenk H.-P."/>
            <person name="Lapidus A."/>
        </authorList>
    </citation>
    <scope>NUCLEOTIDE SEQUENCE [LARGE SCALE GENOMIC DNA]</scope>
    <source>
        <strain evidence="10">DSM 15894 / CECT 5975 / LMG 20990 / XIL07</strain>
    </source>
</reference>
<feature type="transmembrane region" description="Helical" evidence="7">
    <location>
        <begin position="261"/>
        <end position="279"/>
    </location>
</feature>
<dbReference type="HOGENOM" id="CLU_760338_0_0_11"/>
<dbReference type="InterPro" id="IPR003838">
    <property type="entry name" value="ABC3_permease_C"/>
</dbReference>
<dbReference type="Pfam" id="PF02687">
    <property type="entry name" value="FtsX"/>
    <property type="match status" value="1"/>
</dbReference>
<dbReference type="RefSeq" id="WP_012878351.1">
    <property type="nucleotide sequence ID" value="NC_013530.1"/>
</dbReference>
<organism evidence="9 10">
    <name type="scientific">Xylanimonas cellulosilytica (strain DSM 15894 / JCM 12276 / CECT 5975 / KCTC 9989 / LMG 20990 / NBRC 107835 / XIL07)</name>
    <dbReference type="NCBI Taxonomy" id="446471"/>
    <lineage>
        <taxon>Bacteria</taxon>
        <taxon>Bacillati</taxon>
        <taxon>Actinomycetota</taxon>
        <taxon>Actinomycetes</taxon>
        <taxon>Micrococcales</taxon>
        <taxon>Promicromonosporaceae</taxon>
        <taxon>Xylanimonas</taxon>
    </lineage>
</organism>
<dbReference type="GO" id="GO:0005886">
    <property type="term" value="C:plasma membrane"/>
    <property type="evidence" value="ECO:0007669"/>
    <property type="project" value="UniProtKB-SubCell"/>
</dbReference>
<dbReference type="eggNOG" id="COG0577">
    <property type="taxonomic scope" value="Bacteria"/>
</dbReference>
<keyword evidence="10" id="KW-1185">Reference proteome</keyword>
<comment type="similarity">
    <text evidence="6">Belongs to the ABC-4 integral membrane protein family.</text>
</comment>
<dbReference type="Proteomes" id="UP000002255">
    <property type="component" value="Chromosome"/>
</dbReference>
<comment type="subcellular location">
    <subcellularLocation>
        <location evidence="1">Cell membrane</location>
        <topology evidence="1">Multi-pass membrane protein</topology>
    </subcellularLocation>
</comment>
<evidence type="ECO:0000256" key="4">
    <source>
        <dbReference type="ARBA" id="ARBA00022989"/>
    </source>
</evidence>
<evidence type="ECO:0000256" key="6">
    <source>
        <dbReference type="ARBA" id="ARBA00038076"/>
    </source>
</evidence>
<gene>
    <name evidence="9" type="ordered locus">Xcel_1581</name>
</gene>